<gene>
    <name evidence="2" type="ORF">CABS02_03427</name>
</gene>
<feature type="compositionally biased region" description="Basic and acidic residues" evidence="1">
    <location>
        <begin position="30"/>
        <end position="44"/>
    </location>
</feature>
<dbReference type="OrthoDB" id="10520315at2759"/>
<feature type="region of interest" description="Disordered" evidence="1">
    <location>
        <begin position="30"/>
        <end position="73"/>
    </location>
</feature>
<dbReference type="AlphaFoldDB" id="A0A9Q0B7G6"/>
<organism evidence="2 3">
    <name type="scientific">Colletotrichum abscissum</name>
    <dbReference type="NCBI Taxonomy" id="1671311"/>
    <lineage>
        <taxon>Eukaryota</taxon>
        <taxon>Fungi</taxon>
        <taxon>Dikarya</taxon>
        <taxon>Ascomycota</taxon>
        <taxon>Pezizomycotina</taxon>
        <taxon>Sordariomycetes</taxon>
        <taxon>Hypocreomycetidae</taxon>
        <taxon>Glomerellales</taxon>
        <taxon>Glomerellaceae</taxon>
        <taxon>Colletotrichum</taxon>
        <taxon>Colletotrichum acutatum species complex</taxon>
    </lineage>
</organism>
<evidence type="ECO:0000313" key="3">
    <source>
        <dbReference type="Proteomes" id="UP001056436"/>
    </source>
</evidence>
<evidence type="ECO:0000313" key="2">
    <source>
        <dbReference type="EMBL" id="KAI3556144.1"/>
    </source>
</evidence>
<reference evidence="2" key="1">
    <citation type="submission" date="2019-01" db="EMBL/GenBank/DDBJ databases">
        <title>Colletotrichum abscissum LGMF1257.</title>
        <authorList>
            <person name="Baroncelli R."/>
        </authorList>
    </citation>
    <scope>NUCLEOTIDE SEQUENCE</scope>
    <source>
        <strain evidence="2">Ca142</strain>
    </source>
</reference>
<sequence>MMLVPSDEILSHIPGIRKATHRLYFGRIDRRTKVNSDIGRHTGAERPYGQRSRGSKSRWLGKQHPGNLSNASR</sequence>
<proteinExistence type="predicted"/>
<dbReference type="EMBL" id="SDAQ01000013">
    <property type="protein sequence ID" value="KAI3556144.1"/>
    <property type="molecule type" value="Genomic_DNA"/>
</dbReference>
<comment type="caution">
    <text evidence="2">The sequence shown here is derived from an EMBL/GenBank/DDBJ whole genome shotgun (WGS) entry which is preliminary data.</text>
</comment>
<evidence type="ECO:0000256" key="1">
    <source>
        <dbReference type="SAM" id="MobiDB-lite"/>
    </source>
</evidence>
<accession>A0A9Q0B7G6</accession>
<keyword evidence="3" id="KW-1185">Reference proteome</keyword>
<dbReference type="Proteomes" id="UP001056436">
    <property type="component" value="Unassembled WGS sequence"/>
</dbReference>
<name>A0A9Q0B7G6_9PEZI</name>
<protein>
    <submittedName>
        <fullName evidence="2">Uncharacterized protein</fullName>
    </submittedName>
</protein>